<reference evidence="3" key="1">
    <citation type="submission" date="2015-12" db="EMBL/GenBank/DDBJ databases">
        <title>De novo transcriptome assembly of four potential Pierce s Disease insect vectors from Arizona vineyards.</title>
        <authorList>
            <person name="Tassone E.E."/>
        </authorList>
    </citation>
    <scope>NUCLEOTIDE SEQUENCE</scope>
</reference>
<dbReference type="PROSITE" id="PS00941">
    <property type="entry name" value="CARBOXYLESTERASE_B_2"/>
    <property type="match status" value="1"/>
</dbReference>
<evidence type="ECO:0000259" key="2">
    <source>
        <dbReference type="Pfam" id="PF00135"/>
    </source>
</evidence>
<dbReference type="InterPro" id="IPR019819">
    <property type="entry name" value="Carboxylesterase_B_CS"/>
</dbReference>
<dbReference type="AlphaFoldDB" id="A0A1B6CWD7"/>
<dbReference type="Gene3D" id="3.40.50.1820">
    <property type="entry name" value="alpha/beta hydrolase"/>
    <property type="match status" value="1"/>
</dbReference>
<dbReference type="PANTHER" id="PTHR11559">
    <property type="entry name" value="CARBOXYLESTERASE"/>
    <property type="match status" value="1"/>
</dbReference>
<organism evidence="3">
    <name type="scientific">Clastoptera arizonana</name>
    <name type="common">Arizona spittle bug</name>
    <dbReference type="NCBI Taxonomy" id="38151"/>
    <lineage>
        <taxon>Eukaryota</taxon>
        <taxon>Metazoa</taxon>
        <taxon>Ecdysozoa</taxon>
        <taxon>Arthropoda</taxon>
        <taxon>Hexapoda</taxon>
        <taxon>Insecta</taxon>
        <taxon>Pterygota</taxon>
        <taxon>Neoptera</taxon>
        <taxon>Paraneoptera</taxon>
        <taxon>Hemiptera</taxon>
        <taxon>Auchenorrhyncha</taxon>
        <taxon>Cercopoidea</taxon>
        <taxon>Clastopteridae</taxon>
        <taxon>Clastoptera</taxon>
    </lineage>
</organism>
<evidence type="ECO:0000256" key="1">
    <source>
        <dbReference type="ARBA" id="ARBA00023180"/>
    </source>
</evidence>
<accession>A0A1B6CWD7</accession>
<dbReference type="SUPFAM" id="SSF53474">
    <property type="entry name" value="alpha/beta-Hydrolases"/>
    <property type="match status" value="1"/>
</dbReference>
<feature type="domain" description="Carboxylesterase type B" evidence="2">
    <location>
        <begin position="7"/>
        <end position="535"/>
    </location>
</feature>
<dbReference type="Pfam" id="PF00135">
    <property type="entry name" value="COesterase"/>
    <property type="match status" value="1"/>
</dbReference>
<gene>
    <name evidence="3" type="ORF">g.16091</name>
</gene>
<dbReference type="InterPro" id="IPR050309">
    <property type="entry name" value="Type-B_Carboxylest/Lipase"/>
</dbReference>
<keyword evidence="1" id="KW-0325">Glycoprotein</keyword>
<protein>
    <recommendedName>
        <fullName evidence="2">Carboxylesterase type B domain-containing protein</fullName>
    </recommendedName>
</protein>
<proteinExistence type="predicted"/>
<dbReference type="InterPro" id="IPR029058">
    <property type="entry name" value="AB_hydrolase_fold"/>
</dbReference>
<dbReference type="EMBL" id="GEDC01019508">
    <property type="protein sequence ID" value="JAS17790.1"/>
    <property type="molecule type" value="Transcribed_RNA"/>
</dbReference>
<dbReference type="InterPro" id="IPR002018">
    <property type="entry name" value="CarbesteraseB"/>
</dbReference>
<sequence length="546" mass="61305">MTVDFVEVKVEEGILRGREEQSDGLTSIKYFSFLGIPYAKHPIGDLRFKEPQPLDPWDGVRDALEEGSPSVQNGMIPGDIQGSEDCLYLNVYTPVHPHNIKKLRPVLFSMHGGGFAIGSGNKAMTPPDIFIEQDVLFVAPNYRLGALGFLSLQNDEVSGNCGLKDLYEALRWTRRNIKKFAGDPDNVTVIGMSSGAAAIEYFLVSDLSRGMFKQAICQCATSLSPGLMNSKPRSLAVKLAESLGYVGDTEDDTALLNFLKQCPANDIVRKQTDLTSFQERMLFYSLTFAPCVEKEGKGLKFLTRNPKETFQNGDFYKVPVIIGHSTVEGSIMLSPILRVDVDLINKNWEILIPVNMDVPKSETTEVATEIMRFYFDCKPVSWDNIHPLINLVGDVVIHFGMNKTTSLMAAHSPYPVYSYRASKVKTNSMSQMLFEKAYPDVHIQGAPHCSETEFLYKFKIPNLPASTDFTPEEKIFAKTLSTMLTTFCKTGNPNCEKTNFPGWEATTSSNPQYLDLGDDLKMIKGTLYEERLQFWEHLYKKYGYLY</sequence>
<evidence type="ECO:0000313" key="3">
    <source>
        <dbReference type="EMBL" id="JAS17790.1"/>
    </source>
</evidence>
<name>A0A1B6CWD7_9HEMI</name>